<name>A0A917P4L6_9ACTN</name>
<keyword evidence="2" id="KW-1185">Reference proteome</keyword>
<evidence type="ECO:0000313" key="2">
    <source>
        <dbReference type="Proteomes" id="UP000657574"/>
    </source>
</evidence>
<comment type="caution">
    <text evidence="1">The sequence shown here is derived from an EMBL/GenBank/DDBJ whole genome shotgun (WGS) entry which is preliminary data.</text>
</comment>
<dbReference type="Proteomes" id="UP000657574">
    <property type="component" value="Unassembled WGS sequence"/>
</dbReference>
<evidence type="ECO:0000313" key="1">
    <source>
        <dbReference type="EMBL" id="GGJ61488.1"/>
    </source>
</evidence>
<accession>A0A917P4L6</accession>
<gene>
    <name evidence="1" type="ORF">GCM10010121_085080</name>
</gene>
<dbReference type="EMBL" id="BMQA01000068">
    <property type="protein sequence ID" value="GGJ61488.1"/>
    <property type="molecule type" value="Genomic_DNA"/>
</dbReference>
<protein>
    <submittedName>
        <fullName evidence="1">Uncharacterized protein</fullName>
    </submittedName>
</protein>
<dbReference type="AlphaFoldDB" id="A0A917P4L6"/>
<reference evidence="1" key="1">
    <citation type="journal article" date="2014" name="Int. J. Syst. Evol. Microbiol.">
        <title>Complete genome sequence of Corynebacterium casei LMG S-19264T (=DSM 44701T), isolated from a smear-ripened cheese.</title>
        <authorList>
            <consortium name="US DOE Joint Genome Institute (JGI-PGF)"/>
            <person name="Walter F."/>
            <person name="Albersmeier A."/>
            <person name="Kalinowski J."/>
            <person name="Ruckert C."/>
        </authorList>
    </citation>
    <scope>NUCLEOTIDE SEQUENCE</scope>
    <source>
        <strain evidence="1">JCM 3086</strain>
    </source>
</reference>
<organism evidence="1 2">
    <name type="scientific">Streptomyces brasiliensis</name>
    <dbReference type="NCBI Taxonomy" id="1954"/>
    <lineage>
        <taxon>Bacteria</taxon>
        <taxon>Bacillati</taxon>
        <taxon>Actinomycetota</taxon>
        <taxon>Actinomycetes</taxon>
        <taxon>Kitasatosporales</taxon>
        <taxon>Streptomycetaceae</taxon>
        <taxon>Streptomyces</taxon>
    </lineage>
</organism>
<reference evidence="1" key="2">
    <citation type="submission" date="2020-09" db="EMBL/GenBank/DDBJ databases">
        <authorList>
            <person name="Sun Q."/>
            <person name="Ohkuma M."/>
        </authorList>
    </citation>
    <scope>NUCLEOTIDE SEQUENCE</scope>
    <source>
        <strain evidence="1">JCM 3086</strain>
    </source>
</reference>
<proteinExistence type="predicted"/>
<sequence>MAYPGGWLARRSSAGFRRMGSGCPAEATDGGRFVVRGSHAARAQEHHMAAKTDALLPALEDARDAHTAIVDRFRTGATLTPPGTDRQRLESQATEAQYHLGRIEARMREIRPPRGLLSAAEHLTWMVTHSAVRASLLPLEAGVLAVTEIVRGERPADERRLLRAAVDEYTAAARALATCQAGKDIAERLDDQETAELLAMLGRQDEVLLETSEDNLARRARAVAEAAEDPRPPRGEAAEGGSLLQAIVRRVRAARARLRAVLQRVTRRVSDPARCSPPPVWPTRCRAR</sequence>